<evidence type="ECO:0000313" key="2">
    <source>
        <dbReference type="EMBL" id="KRO04108.1"/>
    </source>
</evidence>
<gene>
    <name evidence="2" type="ORF">IV54_GL001627</name>
</gene>
<comment type="caution">
    <text evidence="2">The sequence shown here is derived from an EMBL/GenBank/DDBJ whole genome shotgun (WGS) entry which is preliminary data.</text>
</comment>
<evidence type="ECO:0008006" key="4">
    <source>
        <dbReference type="Google" id="ProtNLM"/>
    </source>
</evidence>
<name>A0A0R2LVD5_9LACO</name>
<protein>
    <recommendedName>
        <fullName evidence="4">Phage holin</fullName>
    </recommendedName>
</protein>
<accession>A0A0R2LVD5</accession>
<keyword evidence="1" id="KW-1133">Transmembrane helix</keyword>
<evidence type="ECO:0000256" key="1">
    <source>
        <dbReference type="SAM" id="Phobius"/>
    </source>
</evidence>
<feature type="transmembrane region" description="Helical" evidence="1">
    <location>
        <begin position="12"/>
        <end position="33"/>
    </location>
</feature>
<dbReference type="STRING" id="616990.IV54_GL001627"/>
<keyword evidence="3" id="KW-1185">Reference proteome</keyword>
<reference evidence="2 3" key="1">
    <citation type="journal article" date="2015" name="Genome Announc.">
        <title>Expanding the biotechnology potential of lactobacilli through comparative genomics of 213 strains and associated genera.</title>
        <authorList>
            <person name="Sun Z."/>
            <person name="Harris H.M."/>
            <person name="McCann A."/>
            <person name="Guo C."/>
            <person name="Argimon S."/>
            <person name="Zhang W."/>
            <person name="Yang X."/>
            <person name="Jeffery I.B."/>
            <person name="Cooney J.C."/>
            <person name="Kagawa T.F."/>
            <person name="Liu W."/>
            <person name="Song Y."/>
            <person name="Salvetti E."/>
            <person name="Wrobel A."/>
            <person name="Rasinkangas P."/>
            <person name="Parkhill J."/>
            <person name="Rea M.C."/>
            <person name="O'Sullivan O."/>
            <person name="Ritari J."/>
            <person name="Douillard F.P."/>
            <person name="Paul Ross R."/>
            <person name="Yang R."/>
            <person name="Briner A.E."/>
            <person name="Felis G.E."/>
            <person name="de Vos W.M."/>
            <person name="Barrangou R."/>
            <person name="Klaenhammer T.R."/>
            <person name="Caufield P.W."/>
            <person name="Cui Y."/>
            <person name="Zhang H."/>
            <person name="O'Toole P.W."/>
        </authorList>
    </citation>
    <scope>NUCLEOTIDE SEQUENCE [LARGE SCALE GENOMIC DNA]</scope>
    <source>
        <strain evidence="2 3">DSM 22467</strain>
    </source>
</reference>
<dbReference type="AlphaFoldDB" id="A0A0R2LVD5"/>
<sequence length="117" mass="13018">MNVMMAQTIDSTAWLTFGLTVIPAAYALLRPWIKARIAAQKDKQLKRDLEIADNFAQAIVAEMAVMSGMSNADRREAAVQFLINEMANLGKAISKENAAAKVEAAYQKYKRQVNNNR</sequence>
<dbReference type="EMBL" id="JQCA01000043">
    <property type="protein sequence ID" value="KRO04108.1"/>
    <property type="molecule type" value="Genomic_DNA"/>
</dbReference>
<proteinExistence type="predicted"/>
<organism evidence="2 3">
    <name type="scientific">Levilactobacillus paucivorans</name>
    <dbReference type="NCBI Taxonomy" id="616990"/>
    <lineage>
        <taxon>Bacteria</taxon>
        <taxon>Bacillati</taxon>
        <taxon>Bacillota</taxon>
        <taxon>Bacilli</taxon>
        <taxon>Lactobacillales</taxon>
        <taxon>Lactobacillaceae</taxon>
        <taxon>Levilactobacillus</taxon>
    </lineage>
</organism>
<evidence type="ECO:0000313" key="3">
    <source>
        <dbReference type="Proteomes" id="UP000051906"/>
    </source>
</evidence>
<keyword evidence="1" id="KW-0812">Transmembrane</keyword>
<dbReference type="PATRIC" id="fig|616990.3.peg.1721"/>
<dbReference type="Proteomes" id="UP000051906">
    <property type="component" value="Unassembled WGS sequence"/>
</dbReference>
<keyword evidence="1" id="KW-0472">Membrane</keyword>